<dbReference type="FunFam" id="3.30.160.60:FF:002862">
    <property type="entry name" value="STP2p Transcription factor"/>
    <property type="match status" value="1"/>
</dbReference>
<evidence type="ECO:0000313" key="9">
    <source>
        <dbReference type="EMBL" id="CAI4039385.1"/>
    </source>
</evidence>
<dbReference type="SUPFAM" id="SSF57667">
    <property type="entry name" value="beta-beta-alpha zinc fingers"/>
    <property type="match status" value="1"/>
</dbReference>
<dbReference type="Gene3D" id="3.30.160.60">
    <property type="entry name" value="Classic Zinc Finger"/>
    <property type="match status" value="1"/>
</dbReference>
<keyword evidence="5" id="KW-0539">Nucleus</keyword>
<dbReference type="InterPro" id="IPR051643">
    <property type="entry name" value="Transcr_Reg_ZincFinger"/>
</dbReference>
<proteinExistence type="predicted"/>
<feature type="compositionally biased region" description="Polar residues" evidence="7">
    <location>
        <begin position="466"/>
        <end position="485"/>
    </location>
</feature>
<dbReference type="EMBL" id="OX365764">
    <property type="protein sequence ID" value="CAI4039385.1"/>
    <property type="molecule type" value="Genomic_DNA"/>
</dbReference>
<evidence type="ECO:0000256" key="3">
    <source>
        <dbReference type="ARBA" id="ARBA00022771"/>
    </source>
</evidence>
<keyword evidence="10" id="KW-1185">Reference proteome</keyword>
<dbReference type="SMART" id="SM00355">
    <property type="entry name" value="ZnF_C2H2"/>
    <property type="match status" value="2"/>
</dbReference>
<evidence type="ECO:0000256" key="5">
    <source>
        <dbReference type="ARBA" id="ARBA00023242"/>
    </source>
</evidence>
<evidence type="ECO:0000313" key="10">
    <source>
        <dbReference type="Proteomes" id="UP001161438"/>
    </source>
</evidence>
<dbReference type="GO" id="GO:0005634">
    <property type="term" value="C:nucleus"/>
    <property type="evidence" value="ECO:0007669"/>
    <property type="project" value="UniProtKB-SubCell"/>
</dbReference>
<protein>
    <recommendedName>
        <fullName evidence="8">C2H2-type domain-containing protein</fullName>
    </recommendedName>
</protein>
<gene>
    <name evidence="9" type="primary">SMKI08G0480</name>
    <name evidence="9" type="ORF">SMKI_08G0480</name>
</gene>
<keyword evidence="2" id="KW-0479">Metal-binding</keyword>
<organism evidence="9 10">
    <name type="scientific">Saccharomyces mikatae IFO 1815</name>
    <dbReference type="NCBI Taxonomy" id="226126"/>
    <lineage>
        <taxon>Eukaryota</taxon>
        <taxon>Fungi</taxon>
        <taxon>Dikarya</taxon>
        <taxon>Ascomycota</taxon>
        <taxon>Saccharomycotina</taxon>
        <taxon>Saccharomycetes</taxon>
        <taxon>Saccharomycetales</taxon>
        <taxon>Saccharomycetaceae</taxon>
        <taxon>Saccharomyces</taxon>
    </lineage>
</organism>
<evidence type="ECO:0000259" key="8">
    <source>
        <dbReference type="PROSITE" id="PS50157"/>
    </source>
</evidence>
<sequence>MPILSLSATRDSVFTRIYDYFKVVVEQVIVPNATDDKSSKNTLFEELKHVKQDDHQRDSYAAKSNDVADTSELFPSQNNEQLSLTSKSSVVPCALNLDNLQTAFSIETDKNGIVRTRLNLGEAISRDSAIDEPTKSQNDLLSSPLLHESYINTDQYKALFPSNFLPITPISSVITPASKKCIDESPLSDEIQGTADESSEALSYICHYCDARFRIRGYLTRHIKKHAKRKAYHCPFFDNSISQELRCHTSGGFSRRDTYKTHLKSRHFTYPEGVKPQDRNKSSGACAQCGEYFHTSESWVENHIEAGSCKGLPEGYSERIREKKKTTKMKMIKTSDGQTRFISSEESAPVKSAALSNNTMEAAVIHSKEPHNHKGIPRKTQKNKIGVDAPWLERKQISKTTETTQSHEPIDIQNPKEWPITSHPILSPQNASSIAQEYQSSWYVLRMGSPALSSTSSALSPLSGDPITTTETNKSYPLDSEQSLSESDKAEEDSINHSKKSNMISINEILQKQMNFELLGENHLKETQDCLALYKKANGIEF</sequence>
<name>A0AA35IYN7_SACMI</name>
<feature type="compositionally biased region" description="Low complexity" evidence="7">
    <location>
        <begin position="454"/>
        <end position="463"/>
    </location>
</feature>
<keyword evidence="4" id="KW-0862">Zinc</keyword>
<dbReference type="RefSeq" id="XP_056082500.1">
    <property type="nucleotide sequence ID" value="XM_056222850.1"/>
</dbReference>
<evidence type="ECO:0000256" key="2">
    <source>
        <dbReference type="ARBA" id="ARBA00022723"/>
    </source>
</evidence>
<reference evidence="9" key="1">
    <citation type="submission" date="2022-10" db="EMBL/GenBank/DDBJ databases">
        <authorList>
            <person name="Byrne P K."/>
        </authorList>
    </citation>
    <scope>NUCLEOTIDE SEQUENCE</scope>
    <source>
        <strain evidence="9">IFO1815</strain>
    </source>
</reference>
<dbReference type="PROSITE" id="PS50157">
    <property type="entry name" value="ZINC_FINGER_C2H2_2"/>
    <property type="match status" value="1"/>
</dbReference>
<feature type="region of interest" description="Disordered" evidence="7">
    <location>
        <begin position="398"/>
        <end position="417"/>
    </location>
</feature>
<evidence type="ECO:0000256" key="6">
    <source>
        <dbReference type="PROSITE-ProRule" id="PRU00042"/>
    </source>
</evidence>
<evidence type="ECO:0000256" key="7">
    <source>
        <dbReference type="SAM" id="MobiDB-lite"/>
    </source>
</evidence>
<evidence type="ECO:0000256" key="1">
    <source>
        <dbReference type="ARBA" id="ARBA00004123"/>
    </source>
</evidence>
<dbReference type="PANTHER" id="PTHR24396:SF19">
    <property type="entry name" value="FI01119P"/>
    <property type="match status" value="1"/>
</dbReference>
<accession>A0AA35IYN7</accession>
<dbReference type="GO" id="GO:0000981">
    <property type="term" value="F:DNA-binding transcription factor activity, RNA polymerase II-specific"/>
    <property type="evidence" value="ECO:0007669"/>
    <property type="project" value="TreeGrafter"/>
</dbReference>
<feature type="compositionally biased region" description="Basic and acidic residues" evidence="7">
    <location>
        <begin position="486"/>
        <end position="496"/>
    </location>
</feature>
<dbReference type="Proteomes" id="UP001161438">
    <property type="component" value="Chromosome 8"/>
</dbReference>
<dbReference type="GeneID" id="80918596"/>
<evidence type="ECO:0000256" key="4">
    <source>
        <dbReference type="ARBA" id="ARBA00022833"/>
    </source>
</evidence>
<comment type="subcellular location">
    <subcellularLocation>
        <location evidence="1">Nucleus</location>
    </subcellularLocation>
</comment>
<keyword evidence="3 6" id="KW-0863">Zinc-finger</keyword>
<dbReference type="InterPro" id="IPR013087">
    <property type="entry name" value="Znf_C2H2_type"/>
</dbReference>
<feature type="domain" description="C2H2-type" evidence="8">
    <location>
        <begin position="204"/>
        <end position="231"/>
    </location>
</feature>
<dbReference type="PANTHER" id="PTHR24396">
    <property type="entry name" value="ZINC FINGER PROTEIN"/>
    <property type="match status" value="1"/>
</dbReference>
<feature type="compositionally biased region" description="Polar residues" evidence="7">
    <location>
        <begin position="398"/>
        <end position="407"/>
    </location>
</feature>
<dbReference type="AlphaFoldDB" id="A0AA35IYN7"/>
<dbReference type="GO" id="GO:0008270">
    <property type="term" value="F:zinc ion binding"/>
    <property type="evidence" value="ECO:0007669"/>
    <property type="project" value="UniProtKB-KW"/>
</dbReference>
<feature type="region of interest" description="Disordered" evidence="7">
    <location>
        <begin position="454"/>
        <end position="498"/>
    </location>
</feature>
<dbReference type="GO" id="GO:0000978">
    <property type="term" value="F:RNA polymerase II cis-regulatory region sequence-specific DNA binding"/>
    <property type="evidence" value="ECO:0007669"/>
    <property type="project" value="TreeGrafter"/>
</dbReference>
<dbReference type="InterPro" id="IPR036236">
    <property type="entry name" value="Znf_C2H2_sf"/>
</dbReference>
<dbReference type="PROSITE" id="PS00028">
    <property type="entry name" value="ZINC_FINGER_C2H2_1"/>
    <property type="match status" value="1"/>
</dbReference>